<feature type="region of interest" description="Disordered" evidence="9">
    <location>
        <begin position="287"/>
        <end position="338"/>
    </location>
</feature>
<evidence type="ECO:0000256" key="5">
    <source>
        <dbReference type="ARBA" id="ARBA00022691"/>
    </source>
</evidence>
<dbReference type="GO" id="GO:0032259">
    <property type="term" value="P:methylation"/>
    <property type="evidence" value="ECO:0007669"/>
    <property type="project" value="UniProtKB-KW"/>
</dbReference>
<dbReference type="InterPro" id="IPR003827">
    <property type="entry name" value="tRNA_yW-synthesising"/>
</dbReference>
<dbReference type="Pfam" id="PF02676">
    <property type="entry name" value="TYW3"/>
    <property type="match status" value="1"/>
</dbReference>
<evidence type="ECO:0000256" key="3">
    <source>
        <dbReference type="ARBA" id="ARBA00022603"/>
    </source>
</evidence>
<dbReference type="GO" id="GO:0008168">
    <property type="term" value="F:methyltransferase activity"/>
    <property type="evidence" value="ECO:0007669"/>
    <property type="project" value="UniProtKB-KW"/>
</dbReference>
<dbReference type="AlphaFoldDB" id="A0A9Q8Q7G7"/>
<evidence type="ECO:0000259" key="10">
    <source>
        <dbReference type="Pfam" id="PF02676"/>
    </source>
</evidence>
<sequence length="338" mass="37016">MRNWEMQRRSLPAPAASFRDKKAKILRQLGVPDAEYFDASPKGSVDEGIRDLIDEINRAEGFVTTSSCAGRVSVFLEGRKGAAAAAASEDDDGAVRDDGLVRQQPRQVAGVGGKGAGGTWLHVSHDPVACEADEDFHAWVTSLGFKTADNESACSSTSGASAERRLIHFKFEPMILHVLTSSLAHAQLMVRVALQAGFRESGAINIAEPSSPDGQAATPIVAVRSMGLGFESLLGYDEVQPDGQCWRRRRLVDVEYLRTVLGIGNERFSENAKRIQRFRESFRVALRDPEPRKNPAGGEWEDAAQRKERMRAEGLRRKAELDAEKSQERAAEEADVAP</sequence>
<dbReference type="PANTHER" id="PTHR48418">
    <property type="entry name" value="TRNA WYBUTOSINE-SYNTHESIZING PROTEIN 3"/>
    <property type="match status" value="1"/>
</dbReference>
<feature type="compositionally biased region" description="Basic and acidic residues" evidence="9">
    <location>
        <begin position="303"/>
        <end position="332"/>
    </location>
</feature>
<evidence type="ECO:0000256" key="2">
    <source>
        <dbReference type="ARBA" id="ARBA00012750"/>
    </source>
</evidence>
<evidence type="ECO:0000313" key="11">
    <source>
        <dbReference type="EMBL" id="UNI13783.1"/>
    </source>
</evidence>
<comment type="catalytic activity">
    <reaction evidence="8">
        <text>4-demethyl-7-[(3S)-3-amino-3-carboxypropyl]wyosine(37) in tRNA(Phe) + S-adenosyl-L-methionine = 7-[(3S)-3-amino-3-carboxypropyl]wyosine(37) in tRNA(Phe) + S-adenosyl-L-homocysteine + H(+)</text>
        <dbReference type="Rhea" id="RHEA:36635"/>
        <dbReference type="Rhea" id="RHEA-COMP:10378"/>
        <dbReference type="Rhea" id="RHEA-COMP:10379"/>
        <dbReference type="ChEBI" id="CHEBI:15378"/>
        <dbReference type="ChEBI" id="CHEBI:57856"/>
        <dbReference type="ChEBI" id="CHEBI:59789"/>
        <dbReference type="ChEBI" id="CHEBI:73543"/>
        <dbReference type="ChEBI" id="CHEBI:73550"/>
        <dbReference type="EC" id="2.1.1.282"/>
    </reaction>
</comment>
<organism evidence="11 12">
    <name type="scientific">Purpureocillium takamizusanense</name>
    <dbReference type="NCBI Taxonomy" id="2060973"/>
    <lineage>
        <taxon>Eukaryota</taxon>
        <taxon>Fungi</taxon>
        <taxon>Dikarya</taxon>
        <taxon>Ascomycota</taxon>
        <taxon>Pezizomycotina</taxon>
        <taxon>Sordariomycetes</taxon>
        <taxon>Hypocreomycetidae</taxon>
        <taxon>Hypocreales</taxon>
        <taxon>Ophiocordycipitaceae</taxon>
        <taxon>Purpureocillium</taxon>
    </lineage>
</organism>
<keyword evidence="3 11" id="KW-0489">Methyltransferase</keyword>
<gene>
    <name evidence="11" type="ORF">JDV02_000492</name>
</gene>
<comment type="similarity">
    <text evidence="1">Belongs to the TYW3 family.</text>
</comment>
<evidence type="ECO:0000256" key="6">
    <source>
        <dbReference type="ARBA" id="ARBA00022694"/>
    </source>
</evidence>
<protein>
    <recommendedName>
        <fullName evidence="2">tRNA(Phe) 7-[(3-amino-3-carboxypropyl)-4-demethylwyosine(37)-N(4)]-methyltransferase</fullName>
        <ecNumber evidence="2">2.1.1.282</ecNumber>
    </recommendedName>
    <alternativeName>
        <fullName evidence="7">tRNA(Phe) 7-((3-amino-3-carboxypropyl)-4-demethylwyosine(37)-N(4))-methyltransferase</fullName>
    </alternativeName>
</protein>
<evidence type="ECO:0000256" key="4">
    <source>
        <dbReference type="ARBA" id="ARBA00022679"/>
    </source>
</evidence>
<keyword evidence="5" id="KW-0949">S-adenosyl-L-methionine</keyword>
<dbReference type="EMBL" id="CP086354">
    <property type="protein sequence ID" value="UNI13783.1"/>
    <property type="molecule type" value="Genomic_DNA"/>
</dbReference>
<accession>A0A9Q8Q7G7</accession>
<evidence type="ECO:0000256" key="7">
    <source>
        <dbReference type="ARBA" id="ARBA00030554"/>
    </source>
</evidence>
<dbReference type="GeneID" id="72062457"/>
<evidence type="ECO:0000256" key="9">
    <source>
        <dbReference type="SAM" id="MobiDB-lite"/>
    </source>
</evidence>
<proteinExistence type="inferred from homology"/>
<keyword evidence="4 11" id="KW-0808">Transferase</keyword>
<dbReference type="EC" id="2.1.1.282" evidence="2"/>
<dbReference type="OrthoDB" id="263283at2759"/>
<dbReference type="RefSeq" id="XP_047837264.1">
    <property type="nucleotide sequence ID" value="XM_047981306.1"/>
</dbReference>
<name>A0A9Q8Q7G7_9HYPO</name>
<dbReference type="Gene3D" id="3.30.1960.10">
    <property type="entry name" value="tRNA wybutosine-synthesizing-like"/>
    <property type="match status" value="1"/>
</dbReference>
<dbReference type="SUPFAM" id="SSF111278">
    <property type="entry name" value="SSo0622-like"/>
    <property type="match status" value="1"/>
</dbReference>
<dbReference type="GO" id="GO:0008033">
    <property type="term" value="P:tRNA processing"/>
    <property type="evidence" value="ECO:0007669"/>
    <property type="project" value="UniProtKB-KW"/>
</dbReference>
<evidence type="ECO:0000256" key="8">
    <source>
        <dbReference type="ARBA" id="ARBA00049202"/>
    </source>
</evidence>
<dbReference type="PANTHER" id="PTHR48418:SF1">
    <property type="entry name" value="TRNA WYBUTOSINE-SYNTHESIZING PROTEIN 3"/>
    <property type="match status" value="1"/>
</dbReference>
<keyword evidence="6" id="KW-0819">tRNA processing</keyword>
<dbReference type="InterPro" id="IPR036602">
    <property type="entry name" value="tRNA_yW-synthesising-like_sf"/>
</dbReference>
<evidence type="ECO:0000256" key="1">
    <source>
        <dbReference type="ARBA" id="ARBA00008569"/>
    </source>
</evidence>
<dbReference type="Proteomes" id="UP000829364">
    <property type="component" value="Chromosome 1"/>
</dbReference>
<feature type="domain" description="tRNA wybutosine-synthesizing protein" evidence="10">
    <location>
        <begin position="21"/>
        <end position="283"/>
    </location>
</feature>
<dbReference type="KEGG" id="ptkz:JDV02_000492"/>
<reference evidence="11" key="1">
    <citation type="submission" date="2021-11" db="EMBL/GenBank/DDBJ databases">
        <title>Purpureocillium_takamizusanense_genome.</title>
        <authorList>
            <person name="Nguyen N.-H."/>
        </authorList>
    </citation>
    <scope>NUCLEOTIDE SEQUENCE</scope>
    <source>
        <strain evidence="11">PT3</strain>
    </source>
</reference>
<keyword evidence="12" id="KW-1185">Reference proteome</keyword>
<evidence type="ECO:0000313" key="12">
    <source>
        <dbReference type="Proteomes" id="UP000829364"/>
    </source>
</evidence>